<gene>
    <name evidence="2" type="ORF">QJT80_02465</name>
</gene>
<dbReference type="Proteomes" id="UP001300672">
    <property type="component" value="Chromosome"/>
</dbReference>
<reference evidence="2" key="1">
    <citation type="journal article" date="2023" name="Int. J. Mol. Sci.">
        <title>Metagenomics Revealed a New Genus 'Candidatus Thiocaldithrix dubininis' gen. nov., sp. nov. and a New Species 'Candidatus Thiothrix putei' sp. nov. in the Family Thiotrichaceae, Some Members of Which Have Traits of Both Na+- and H+-Motive Energetics.</title>
        <authorList>
            <person name="Ravin N.V."/>
            <person name="Muntyan M.S."/>
            <person name="Smolyakov D.D."/>
            <person name="Rudenko T.S."/>
            <person name="Beletsky A.V."/>
            <person name="Mardanov A.V."/>
            <person name="Grabovich M.Y."/>
        </authorList>
    </citation>
    <scope>NUCLEOTIDE SEQUENCE</scope>
    <source>
        <strain evidence="2">GKL-01</strain>
    </source>
</reference>
<protein>
    <submittedName>
        <fullName evidence="2">Uncharacterized protein</fullName>
    </submittedName>
</protein>
<sequence>MMKVIHKVLSTALIAAFCLVSTASQAAERIKFARNAVSKTVTGTLSSYNSQRVYIIGLQAGQRFDIQPVSNRHPITVSVVDPTGESIDDWGADCHSTHSSTTEYTGDYKIYVTECAKADPWKGSFTINISALH</sequence>
<dbReference type="AlphaFoldDB" id="A0AA95H9N7"/>
<reference evidence="2" key="2">
    <citation type="submission" date="2023-04" db="EMBL/GenBank/DDBJ databases">
        <authorList>
            <person name="Beletskiy A.V."/>
            <person name="Mardanov A.V."/>
            <person name="Ravin N.V."/>
        </authorList>
    </citation>
    <scope>NUCLEOTIDE SEQUENCE</scope>
    <source>
        <strain evidence="2">GKL-01</strain>
    </source>
</reference>
<evidence type="ECO:0000256" key="1">
    <source>
        <dbReference type="SAM" id="SignalP"/>
    </source>
</evidence>
<feature type="chain" id="PRO_5041636119" evidence="1">
    <location>
        <begin position="27"/>
        <end position="133"/>
    </location>
</feature>
<name>A0AA95H9N7_9GAMM</name>
<accession>A0AA95H9N7</accession>
<organism evidence="2">
    <name type="scientific">Candidatus Thiocaldithrix dubininis</name>
    <dbReference type="NCBI Taxonomy" id="3080823"/>
    <lineage>
        <taxon>Bacteria</taxon>
        <taxon>Pseudomonadati</taxon>
        <taxon>Pseudomonadota</taxon>
        <taxon>Gammaproteobacteria</taxon>
        <taxon>Thiotrichales</taxon>
        <taxon>Thiotrichaceae</taxon>
        <taxon>Candidatus Thiocaldithrix</taxon>
    </lineage>
</organism>
<keyword evidence="1" id="KW-0732">Signal</keyword>
<proteinExistence type="predicted"/>
<dbReference type="Gene3D" id="2.60.120.380">
    <property type="match status" value="1"/>
</dbReference>
<dbReference type="EMBL" id="CP124755">
    <property type="protein sequence ID" value="WGZ91344.1"/>
    <property type="molecule type" value="Genomic_DNA"/>
</dbReference>
<feature type="signal peptide" evidence="1">
    <location>
        <begin position="1"/>
        <end position="26"/>
    </location>
</feature>
<evidence type="ECO:0000313" key="2">
    <source>
        <dbReference type="EMBL" id="WGZ91344.1"/>
    </source>
</evidence>
<dbReference type="KEGG" id="tdu:QJT80_02465"/>